<organism evidence="3 4">
    <name type="scientific">Frankia torreyi</name>
    <dbReference type="NCBI Taxonomy" id="1856"/>
    <lineage>
        <taxon>Bacteria</taxon>
        <taxon>Bacillati</taxon>
        <taxon>Actinomycetota</taxon>
        <taxon>Actinomycetes</taxon>
        <taxon>Frankiales</taxon>
        <taxon>Frankiaceae</taxon>
        <taxon>Frankia</taxon>
    </lineage>
</organism>
<keyword evidence="1" id="KW-0143">Chaperone</keyword>
<dbReference type="RefSeq" id="WP_082122221.1">
    <property type="nucleotide sequence ID" value="NZ_JYFN01000059.1"/>
</dbReference>
<protein>
    <submittedName>
        <fullName evidence="3">Molecular chaperone GrpE (Heat shock protein)</fullName>
    </submittedName>
</protein>
<evidence type="ECO:0000256" key="2">
    <source>
        <dbReference type="SAM" id="Coils"/>
    </source>
</evidence>
<proteinExistence type="predicted"/>
<dbReference type="InterPro" id="IPR009012">
    <property type="entry name" value="GrpE_head"/>
</dbReference>
<reference evidence="3 4" key="2">
    <citation type="journal article" date="2016" name="Genome Announc.">
        <title>Permanent Draft Genome Sequences for Two Variants of Frankia sp. Strain CpI1, the First Frankia Strain Isolated from Root Nodules of Comptonia peregrina.</title>
        <authorList>
            <person name="Oshone R."/>
            <person name="Hurst S.G.IV."/>
            <person name="Abebe-Akele F."/>
            <person name="Simpson S."/>
            <person name="Morris K."/>
            <person name="Thomas W.K."/>
            <person name="Tisa L.S."/>
        </authorList>
    </citation>
    <scope>NUCLEOTIDE SEQUENCE [LARGE SCALE GENOMIC DNA]</scope>
    <source>
        <strain evidence="4">CpI1-S</strain>
    </source>
</reference>
<feature type="coiled-coil region" evidence="2">
    <location>
        <begin position="13"/>
        <end position="61"/>
    </location>
</feature>
<evidence type="ECO:0000313" key="3">
    <source>
        <dbReference type="EMBL" id="KJE20488.1"/>
    </source>
</evidence>
<dbReference type="Pfam" id="PF01025">
    <property type="entry name" value="GrpE"/>
    <property type="match status" value="1"/>
</dbReference>
<accession>A0A0D8B879</accession>
<comment type="caution">
    <text evidence="3">The sequence shown here is derived from an EMBL/GenBank/DDBJ whole genome shotgun (WGS) entry which is preliminary data.</text>
</comment>
<dbReference type="GO" id="GO:0042803">
    <property type="term" value="F:protein homodimerization activity"/>
    <property type="evidence" value="ECO:0007669"/>
    <property type="project" value="InterPro"/>
</dbReference>
<dbReference type="Proteomes" id="UP000032545">
    <property type="component" value="Unassembled WGS sequence"/>
</dbReference>
<dbReference type="AlphaFoldDB" id="A0A0D8B879"/>
<gene>
    <name evidence="3" type="ORF">FF36_05241</name>
</gene>
<sequence>MSTRRVLSPWHELRDLRSRADGLVADLTAARAESKAGAAAYAELAADRDRLAADRDRLAADRDRLADLLAAIDDAGPPVVVHDLIAVADNLVDLTDDEAIADPAAAAAFARWITQRVGTMISHCEVTWVADEGPFDPARHEAVASRPAPDAGHQGRIAETVRPGYLWRDQIVRPQQVVVYAAPEGNEPA</sequence>
<evidence type="ECO:0000313" key="4">
    <source>
        <dbReference type="Proteomes" id="UP000032545"/>
    </source>
</evidence>
<keyword evidence="4" id="KW-1185">Reference proteome</keyword>
<dbReference type="InterPro" id="IPR000740">
    <property type="entry name" value="GrpE"/>
</dbReference>
<dbReference type="SUPFAM" id="SSF51064">
    <property type="entry name" value="Head domain of nucleotide exchange factor GrpE"/>
    <property type="match status" value="1"/>
</dbReference>
<evidence type="ECO:0000256" key="1">
    <source>
        <dbReference type="ARBA" id="ARBA00023186"/>
    </source>
</evidence>
<keyword evidence="2" id="KW-0175">Coiled coil</keyword>
<dbReference type="GO" id="GO:0000774">
    <property type="term" value="F:adenyl-nucleotide exchange factor activity"/>
    <property type="evidence" value="ECO:0007669"/>
    <property type="project" value="InterPro"/>
</dbReference>
<dbReference type="PATRIC" id="fig|1502723.3.peg.5456"/>
<dbReference type="GO" id="GO:0006457">
    <property type="term" value="P:protein folding"/>
    <property type="evidence" value="ECO:0007669"/>
    <property type="project" value="InterPro"/>
</dbReference>
<dbReference type="EMBL" id="JYFN01000059">
    <property type="protein sequence ID" value="KJE20488.1"/>
    <property type="molecule type" value="Genomic_DNA"/>
</dbReference>
<keyword evidence="3" id="KW-0346">Stress response</keyword>
<reference evidence="4" key="1">
    <citation type="submission" date="2015-02" db="EMBL/GenBank/DDBJ databases">
        <title>Draft Genome of Frankia sp. CpI1-S.</title>
        <authorList>
            <person name="Oshone R.T."/>
            <person name="Ngom M."/>
            <person name="Ghodhbane-Gtari F."/>
            <person name="Gtari M."/>
            <person name="Morris K."/>
            <person name="Thomas K."/>
            <person name="Sen A."/>
            <person name="Tisa L.S."/>
        </authorList>
    </citation>
    <scope>NUCLEOTIDE SEQUENCE [LARGE SCALE GENOMIC DNA]</scope>
    <source>
        <strain evidence="4">CpI1-S</strain>
    </source>
</reference>
<dbReference type="OrthoDB" id="4318333at2"/>
<name>A0A0D8B879_9ACTN</name>
<dbReference type="PRINTS" id="PR00773">
    <property type="entry name" value="GRPEPROTEIN"/>
</dbReference>
<dbReference type="Gene3D" id="2.30.22.10">
    <property type="entry name" value="Head domain of nucleotide exchange factor GrpE"/>
    <property type="match status" value="1"/>
</dbReference>
<dbReference type="GO" id="GO:0051087">
    <property type="term" value="F:protein-folding chaperone binding"/>
    <property type="evidence" value="ECO:0007669"/>
    <property type="project" value="InterPro"/>
</dbReference>